<evidence type="ECO:0000313" key="2">
    <source>
        <dbReference type="EMBL" id="KIW13416.1"/>
    </source>
</evidence>
<reference evidence="2 3" key="1">
    <citation type="submission" date="2015-01" db="EMBL/GenBank/DDBJ databases">
        <title>The Genome Sequence of Exophiala spinifera CBS89968.</title>
        <authorList>
            <consortium name="The Broad Institute Genomics Platform"/>
            <person name="Cuomo C."/>
            <person name="de Hoog S."/>
            <person name="Gorbushina A."/>
            <person name="Stielow B."/>
            <person name="Teixiera M."/>
            <person name="Abouelleil A."/>
            <person name="Chapman S.B."/>
            <person name="Priest M."/>
            <person name="Young S.K."/>
            <person name="Wortman J."/>
            <person name="Nusbaum C."/>
            <person name="Birren B."/>
        </authorList>
    </citation>
    <scope>NUCLEOTIDE SEQUENCE [LARGE SCALE GENOMIC DNA]</scope>
    <source>
        <strain evidence="2 3">CBS 89968</strain>
    </source>
</reference>
<dbReference type="OrthoDB" id="4104889at2759"/>
<dbReference type="RefSeq" id="XP_016233632.1">
    <property type="nucleotide sequence ID" value="XM_016382929.1"/>
</dbReference>
<evidence type="ECO:0000256" key="1">
    <source>
        <dbReference type="SAM" id="MobiDB-lite"/>
    </source>
</evidence>
<evidence type="ECO:0000313" key="3">
    <source>
        <dbReference type="Proteomes" id="UP000053328"/>
    </source>
</evidence>
<keyword evidence="3" id="KW-1185">Reference proteome</keyword>
<accession>A0A0D1YE98</accession>
<proteinExistence type="predicted"/>
<protein>
    <submittedName>
        <fullName evidence="2">Uncharacterized protein</fullName>
    </submittedName>
</protein>
<dbReference type="Proteomes" id="UP000053328">
    <property type="component" value="Unassembled WGS sequence"/>
</dbReference>
<organism evidence="2 3">
    <name type="scientific">Exophiala spinifera</name>
    <dbReference type="NCBI Taxonomy" id="91928"/>
    <lineage>
        <taxon>Eukaryota</taxon>
        <taxon>Fungi</taxon>
        <taxon>Dikarya</taxon>
        <taxon>Ascomycota</taxon>
        <taxon>Pezizomycotina</taxon>
        <taxon>Eurotiomycetes</taxon>
        <taxon>Chaetothyriomycetidae</taxon>
        <taxon>Chaetothyriales</taxon>
        <taxon>Herpotrichiellaceae</taxon>
        <taxon>Exophiala</taxon>
    </lineage>
</organism>
<name>A0A0D1YE98_9EURO</name>
<sequence>MVQYDQFPQMVDGSLPTREKATESHPEIARSPSQTEVTGALHPRLRRLSQSHSPQQHYCAKCHMRRSSHNLVLTRSRSHLSSDDEDSESFCPDICMPTEVHRPRVHTRRHSGLCPGNLISQEHNDGRTSPTQMTRKNSSTPHNSASNANCHCETIIPGDNLDERYGLVEEPEEIKPRRQRASLDQQAAEQMAQIMREELIADLRARQPML</sequence>
<dbReference type="VEuPathDB" id="FungiDB:PV08_08604"/>
<feature type="compositionally biased region" description="Basic and acidic residues" evidence="1">
    <location>
        <begin position="17"/>
        <end position="28"/>
    </location>
</feature>
<dbReference type="HOGENOM" id="CLU_090380_0_0_1"/>
<dbReference type="AlphaFoldDB" id="A0A0D1YE98"/>
<dbReference type="GeneID" id="27335687"/>
<dbReference type="EMBL" id="KN847497">
    <property type="protein sequence ID" value="KIW13416.1"/>
    <property type="molecule type" value="Genomic_DNA"/>
</dbReference>
<feature type="region of interest" description="Disordered" evidence="1">
    <location>
        <begin position="106"/>
        <end position="150"/>
    </location>
</feature>
<gene>
    <name evidence="2" type="ORF">PV08_08604</name>
</gene>
<feature type="compositionally biased region" description="Polar residues" evidence="1">
    <location>
        <begin position="127"/>
        <end position="149"/>
    </location>
</feature>
<feature type="region of interest" description="Disordered" evidence="1">
    <location>
        <begin position="1"/>
        <end position="37"/>
    </location>
</feature>